<dbReference type="Gene3D" id="1.20.1290.10">
    <property type="entry name" value="AhpD-like"/>
    <property type="match status" value="1"/>
</dbReference>
<dbReference type="PANTHER" id="PTHR33570">
    <property type="entry name" value="4-CARBOXYMUCONOLACTONE DECARBOXYLASE FAMILY PROTEIN"/>
    <property type="match status" value="1"/>
</dbReference>
<proteinExistence type="predicted"/>
<evidence type="ECO:0000313" key="2">
    <source>
        <dbReference type="EMBL" id="QJQ01451.1"/>
    </source>
</evidence>
<protein>
    <submittedName>
        <fullName evidence="2">4-carboxymuconolactone decarboxylase</fullName>
    </submittedName>
</protein>
<dbReference type="SUPFAM" id="SSF69118">
    <property type="entry name" value="AhpD-like"/>
    <property type="match status" value="1"/>
</dbReference>
<organism evidence="2 3">
    <name type="scientific">Herbaspirillum rubrisubalbicans Os34</name>
    <dbReference type="NCBI Taxonomy" id="1235827"/>
    <lineage>
        <taxon>Bacteria</taxon>
        <taxon>Pseudomonadati</taxon>
        <taxon>Pseudomonadota</taxon>
        <taxon>Betaproteobacteria</taxon>
        <taxon>Burkholderiales</taxon>
        <taxon>Oxalobacteraceae</taxon>
        <taxon>Herbaspirillum</taxon>
    </lineage>
</organism>
<feature type="domain" description="Carboxymuconolactone decarboxylase-like" evidence="1">
    <location>
        <begin position="43"/>
        <end position="125"/>
    </location>
</feature>
<dbReference type="GO" id="GO:0051920">
    <property type="term" value="F:peroxiredoxin activity"/>
    <property type="evidence" value="ECO:0007669"/>
    <property type="project" value="InterPro"/>
</dbReference>
<dbReference type="AlphaFoldDB" id="A0A6M3ZST6"/>
<dbReference type="Pfam" id="PF02627">
    <property type="entry name" value="CMD"/>
    <property type="match status" value="1"/>
</dbReference>
<dbReference type="EMBL" id="CP008956">
    <property type="protein sequence ID" value="QJQ01451.1"/>
    <property type="molecule type" value="Genomic_DNA"/>
</dbReference>
<sequence>MSHPDFEASAHYQQGLKLVEEMFGDQFRKGMEASANSGGFAADTAAIALEMAFGAVWSRPGLERKQRSLVTIGILIGMGKPRELKNHIRAGVRNGLTVLEIQEALIQSAPYAGFPALAEAIEATVEVLIELGIIDKGSKTAKDRGML</sequence>
<gene>
    <name evidence="2" type="ORF">C798_14760</name>
</gene>
<dbReference type="Proteomes" id="UP000501648">
    <property type="component" value="Chromosome"/>
</dbReference>
<name>A0A6M3ZST6_9BURK</name>
<evidence type="ECO:0000313" key="3">
    <source>
        <dbReference type="Proteomes" id="UP000501648"/>
    </source>
</evidence>
<evidence type="ECO:0000259" key="1">
    <source>
        <dbReference type="Pfam" id="PF02627"/>
    </source>
</evidence>
<accession>A0A6M3ZST6</accession>
<dbReference type="InterPro" id="IPR029032">
    <property type="entry name" value="AhpD-like"/>
</dbReference>
<dbReference type="InterPro" id="IPR052512">
    <property type="entry name" value="4CMD/NDH-1_regulator"/>
</dbReference>
<reference evidence="2 3" key="1">
    <citation type="journal article" date="2012" name="J. Bacteriol.">
        <title>Genome sequence of the pathogenic Herbaspirillum seropedicae strain Os34, isolated from rice roots.</title>
        <authorList>
            <person name="Ye W."/>
            <person name="Ye S."/>
            <person name="Liu J."/>
            <person name="Chang S."/>
            <person name="Chen M."/>
            <person name="Zhu B."/>
            <person name="Guo L."/>
            <person name="An Q."/>
        </authorList>
    </citation>
    <scope>NUCLEOTIDE SEQUENCE [LARGE SCALE GENOMIC DNA]</scope>
    <source>
        <strain evidence="2 3">Os34</strain>
    </source>
</reference>
<dbReference type="PANTHER" id="PTHR33570:SF2">
    <property type="entry name" value="CARBOXYMUCONOLACTONE DECARBOXYLASE-LIKE DOMAIN-CONTAINING PROTEIN"/>
    <property type="match status" value="1"/>
</dbReference>
<dbReference type="InterPro" id="IPR003779">
    <property type="entry name" value="CMD-like"/>
</dbReference>
<dbReference type="RefSeq" id="WP_017450485.1">
    <property type="nucleotide sequence ID" value="NZ_CP008956.1"/>
</dbReference>